<evidence type="ECO:0000313" key="1">
    <source>
        <dbReference type="EMBL" id="KAJ6797725.1"/>
    </source>
</evidence>
<accession>A0AAX6E1B2</accession>
<sequence length="81" mass="9500">MQVCMHRWFDVVSLVLTSILQVFCLYTPFHCQTSVPSQLLHTKSGHVCENSEKQVRTSLLFFIKYNQVTREAQSMNETKYL</sequence>
<dbReference type="AlphaFoldDB" id="A0AAX6E1B2"/>
<proteinExistence type="predicted"/>
<gene>
    <name evidence="1" type="ORF">M6B38_216195</name>
</gene>
<comment type="caution">
    <text evidence="1">The sequence shown here is derived from an EMBL/GenBank/DDBJ whole genome shotgun (WGS) entry which is preliminary data.</text>
</comment>
<name>A0AAX6E1B2_IRIPA</name>
<evidence type="ECO:0000313" key="2">
    <source>
        <dbReference type="Proteomes" id="UP001140949"/>
    </source>
</evidence>
<protein>
    <submittedName>
        <fullName evidence="1">Histone deacetylase 10 isoform X2</fullName>
    </submittedName>
</protein>
<reference evidence="1" key="1">
    <citation type="journal article" date="2023" name="GigaByte">
        <title>Genome assembly of the bearded iris, Iris pallida Lam.</title>
        <authorList>
            <person name="Bruccoleri R.E."/>
            <person name="Oakeley E.J."/>
            <person name="Faust A.M.E."/>
            <person name="Altorfer M."/>
            <person name="Dessus-Babus S."/>
            <person name="Burckhardt D."/>
            <person name="Oertli M."/>
            <person name="Naumann U."/>
            <person name="Petersen F."/>
            <person name="Wong J."/>
        </authorList>
    </citation>
    <scope>NUCLEOTIDE SEQUENCE</scope>
    <source>
        <strain evidence="1">GSM-AAB239-AS_SAM_17_03QT</strain>
    </source>
</reference>
<dbReference type="Proteomes" id="UP001140949">
    <property type="component" value="Unassembled WGS sequence"/>
</dbReference>
<reference evidence="1" key="2">
    <citation type="submission" date="2023-04" db="EMBL/GenBank/DDBJ databases">
        <authorList>
            <person name="Bruccoleri R.E."/>
            <person name="Oakeley E.J."/>
            <person name="Faust A.-M."/>
            <person name="Dessus-Babus S."/>
            <person name="Altorfer M."/>
            <person name="Burckhardt D."/>
            <person name="Oertli M."/>
            <person name="Naumann U."/>
            <person name="Petersen F."/>
            <person name="Wong J."/>
        </authorList>
    </citation>
    <scope>NUCLEOTIDE SEQUENCE</scope>
    <source>
        <strain evidence="1">GSM-AAB239-AS_SAM_17_03QT</strain>
        <tissue evidence="1">Leaf</tissue>
    </source>
</reference>
<dbReference type="EMBL" id="JANAVB010040817">
    <property type="protein sequence ID" value="KAJ6797725.1"/>
    <property type="molecule type" value="Genomic_DNA"/>
</dbReference>
<organism evidence="1 2">
    <name type="scientific">Iris pallida</name>
    <name type="common">Sweet iris</name>
    <dbReference type="NCBI Taxonomy" id="29817"/>
    <lineage>
        <taxon>Eukaryota</taxon>
        <taxon>Viridiplantae</taxon>
        <taxon>Streptophyta</taxon>
        <taxon>Embryophyta</taxon>
        <taxon>Tracheophyta</taxon>
        <taxon>Spermatophyta</taxon>
        <taxon>Magnoliopsida</taxon>
        <taxon>Liliopsida</taxon>
        <taxon>Asparagales</taxon>
        <taxon>Iridaceae</taxon>
        <taxon>Iridoideae</taxon>
        <taxon>Irideae</taxon>
        <taxon>Iris</taxon>
    </lineage>
</organism>
<keyword evidence="2" id="KW-1185">Reference proteome</keyword>